<evidence type="ECO:0000313" key="1">
    <source>
        <dbReference type="EMBL" id="KAF5233588.1"/>
    </source>
</evidence>
<organism evidence="1 2">
    <name type="scientific">Fusarium anthophilum</name>
    <dbReference type="NCBI Taxonomy" id="48485"/>
    <lineage>
        <taxon>Eukaryota</taxon>
        <taxon>Fungi</taxon>
        <taxon>Dikarya</taxon>
        <taxon>Ascomycota</taxon>
        <taxon>Pezizomycotina</taxon>
        <taxon>Sordariomycetes</taxon>
        <taxon>Hypocreomycetidae</taxon>
        <taxon>Hypocreales</taxon>
        <taxon>Nectriaceae</taxon>
        <taxon>Fusarium</taxon>
        <taxon>Fusarium fujikuroi species complex</taxon>
    </lineage>
</organism>
<accession>A0A8H4YSV4</accession>
<name>A0A8H4YSV4_9HYPO</name>
<proteinExistence type="predicted"/>
<evidence type="ECO:0000313" key="2">
    <source>
        <dbReference type="Proteomes" id="UP000573603"/>
    </source>
</evidence>
<gene>
    <name evidence="1" type="ORF">FANTH_12504</name>
</gene>
<dbReference type="Proteomes" id="UP000573603">
    <property type="component" value="Unassembled WGS sequence"/>
</dbReference>
<comment type="caution">
    <text evidence="1">The sequence shown here is derived from an EMBL/GenBank/DDBJ whole genome shotgun (WGS) entry which is preliminary data.</text>
</comment>
<dbReference type="EMBL" id="JABEVY010000409">
    <property type="protein sequence ID" value="KAF5233588.1"/>
    <property type="molecule type" value="Genomic_DNA"/>
</dbReference>
<sequence length="303" mass="34431">MMHYINVEPSADGTTLLAFHEPTADAVGGDDNSACLVHALLTACKESRDAASRYWNDCRYGDVCLPPARLPVRETGGVWHAPVCPTEDIFCIKSQSWIPLDGNDESWQVALPGPQNVYIKNIAFEFDSTWNVDLPKGYHDLASENSARGLFSRFLYSAYLNYATEPTIYLIQKTGQWTSYWPSDEMHDNSFCNDNNTDYALVQPYYACFRCQDWHESDGVSENVRSFINKLQDLCEACEPDRPNNKADHSVDLQWMKQGYATSDSVRYLARLDKKIEDCVGPQVNKRFPMLQPDGDIWESGFM</sequence>
<keyword evidence="2" id="KW-1185">Reference proteome</keyword>
<reference evidence="1 2" key="1">
    <citation type="journal article" date="2020" name="BMC Genomics">
        <title>Correction to: Identification and distribution of gene clusters required for synthesis of sphingolipid metabolism inhibitors in diverse species of the filamentous fungus Fusarium.</title>
        <authorList>
            <person name="Kim H.S."/>
            <person name="Lohmar J.M."/>
            <person name="Busman M."/>
            <person name="Brown D.W."/>
            <person name="Naumann T.A."/>
            <person name="Divon H.H."/>
            <person name="Lysoe E."/>
            <person name="Uhlig S."/>
            <person name="Proctor R.H."/>
        </authorList>
    </citation>
    <scope>NUCLEOTIDE SEQUENCE [LARGE SCALE GENOMIC DNA]</scope>
    <source>
        <strain evidence="1 2">NRRL 25214</strain>
    </source>
</reference>
<dbReference type="AlphaFoldDB" id="A0A8H4YSV4"/>
<protein>
    <submittedName>
        <fullName evidence="1">Uncharacterized protein</fullName>
    </submittedName>
</protein>